<gene>
    <name evidence="4" type="ORF">GCM10007362_45050</name>
</gene>
<dbReference type="Gene3D" id="1.10.10.60">
    <property type="entry name" value="Homeodomain-like"/>
    <property type="match status" value="1"/>
</dbReference>
<dbReference type="PRINTS" id="PR00455">
    <property type="entry name" value="HTHTETR"/>
</dbReference>
<dbReference type="InterPro" id="IPR001647">
    <property type="entry name" value="HTH_TetR"/>
</dbReference>
<keyword evidence="5" id="KW-1185">Reference proteome</keyword>
<dbReference type="EMBL" id="BMDD01000006">
    <property type="protein sequence ID" value="GGH86089.1"/>
    <property type="molecule type" value="Genomic_DNA"/>
</dbReference>
<evidence type="ECO:0000259" key="3">
    <source>
        <dbReference type="PROSITE" id="PS50977"/>
    </source>
</evidence>
<dbReference type="SUPFAM" id="SSF48498">
    <property type="entry name" value="Tetracyclin repressor-like, C-terminal domain"/>
    <property type="match status" value="1"/>
</dbReference>
<sequence>MPKEKQQRIEEKRGRPLDLSRNKVILEATLDLLAEKGYDALTIDAVALQAKVGKGTIYRRWSSKMELVIDAATLMSPFELSLDTLNKNQDLRGQFVDLLTFVFMEDKKFQKATNAICNAFNDELDQRMRDAFYWRYRNAIESLLEPYVKKNKLTDEDMELIADIGPALVMYNLRSKNQSADIAYIERVVDKLVMPLLPN</sequence>
<protein>
    <submittedName>
        <fullName evidence="4">TetR-family transcriptional regulator</fullName>
    </submittedName>
</protein>
<dbReference type="SUPFAM" id="SSF46689">
    <property type="entry name" value="Homeodomain-like"/>
    <property type="match status" value="1"/>
</dbReference>
<evidence type="ECO:0000313" key="5">
    <source>
        <dbReference type="Proteomes" id="UP000605427"/>
    </source>
</evidence>
<dbReference type="PROSITE" id="PS01081">
    <property type="entry name" value="HTH_TETR_1"/>
    <property type="match status" value="1"/>
</dbReference>
<evidence type="ECO:0000256" key="1">
    <source>
        <dbReference type="ARBA" id="ARBA00023125"/>
    </source>
</evidence>
<dbReference type="PANTHER" id="PTHR30055">
    <property type="entry name" value="HTH-TYPE TRANSCRIPTIONAL REGULATOR RUTR"/>
    <property type="match status" value="1"/>
</dbReference>
<dbReference type="InterPro" id="IPR050109">
    <property type="entry name" value="HTH-type_TetR-like_transc_reg"/>
</dbReference>
<accession>A0ABQ2A4T0</accession>
<reference evidence="5" key="1">
    <citation type="journal article" date="2019" name="Int. J. Syst. Evol. Microbiol.">
        <title>The Global Catalogue of Microorganisms (GCM) 10K type strain sequencing project: providing services to taxonomists for standard genome sequencing and annotation.</title>
        <authorList>
            <consortium name="The Broad Institute Genomics Platform"/>
            <consortium name="The Broad Institute Genome Sequencing Center for Infectious Disease"/>
            <person name="Wu L."/>
            <person name="Ma J."/>
        </authorList>
    </citation>
    <scope>NUCLEOTIDE SEQUENCE [LARGE SCALE GENOMIC DNA]</scope>
    <source>
        <strain evidence="5">CCM 8702</strain>
    </source>
</reference>
<dbReference type="Gene3D" id="1.10.357.10">
    <property type="entry name" value="Tetracycline Repressor, domain 2"/>
    <property type="match status" value="1"/>
</dbReference>
<dbReference type="Proteomes" id="UP000605427">
    <property type="component" value="Unassembled WGS sequence"/>
</dbReference>
<dbReference type="RefSeq" id="WP_172246561.1">
    <property type="nucleotide sequence ID" value="NZ_BMDD01000006.1"/>
</dbReference>
<dbReference type="PANTHER" id="PTHR30055:SF226">
    <property type="entry name" value="HTH-TYPE TRANSCRIPTIONAL REGULATOR PKSA"/>
    <property type="match status" value="1"/>
</dbReference>
<keyword evidence="1 2" id="KW-0238">DNA-binding</keyword>
<organism evidence="4 5">
    <name type="scientific">Saccharibacillus endophyticus</name>
    <dbReference type="NCBI Taxonomy" id="2060666"/>
    <lineage>
        <taxon>Bacteria</taxon>
        <taxon>Bacillati</taxon>
        <taxon>Bacillota</taxon>
        <taxon>Bacilli</taxon>
        <taxon>Bacillales</taxon>
        <taxon>Paenibacillaceae</taxon>
        <taxon>Saccharibacillus</taxon>
    </lineage>
</organism>
<dbReference type="Pfam" id="PF00440">
    <property type="entry name" value="TetR_N"/>
    <property type="match status" value="1"/>
</dbReference>
<feature type="domain" description="HTH tetR-type" evidence="3">
    <location>
        <begin position="19"/>
        <end position="79"/>
    </location>
</feature>
<evidence type="ECO:0000256" key="2">
    <source>
        <dbReference type="PROSITE-ProRule" id="PRU00335"/>
    </source>
</evidence>
<proteinExistence type="predicted"/>
<evidence type="ECO:0000313" key="4">
    <source>
        <dbReference type="EMBL" id="GGH86089.1"/>
    </source>
</evidence>
<name>A0ABQ2A4T0_9BACL</name>
<comment type="caution">
    <text evidence="4">The sequence shown here is derived from an EMBL/GenBank/DDBJ whole genome shotgun (WGS) entry which is preliminary data.</text>
</comment>
<dbReference type="PROSITE" id="PS50977">
    <property type="entry name" value="HTH_TETR_2"/>
    <property type="match status" value="1"/>
</dbReference>
<dbReference type="InterPro" id="IPR009057">
    <property type="entry name" value="Homeodomain-like_sf"/>
</dbReference>
<dbReference type="InterPro" id="IPR036271">
    <property type="entry name" value="Tet_transcr_reg_TetR-rel_C_sf"/>
</dbReference>
<dbReference type="InterPro" id="IPR023772">
    <property type="entry name" value="DNA-bd_HTH_TetR-type_CS"/>
</dbReference>
<feature type="DNA-binding region" description="H-T-H motif" evidence="2">
    <location>
        <begin position="42"/>
        <end position="61"/>
    </location>
</feature>